<evidence type="ECO:0000256" key="3">
    <source>
        <dbReference type="ARBA" id="ARBA00023237"/>
    </source>
</evidence>
<dbReference type="EMBL" id="JABFCZ010000002">
    <property type="protein sequence ID" value="MBD1544864.1"/>
    <property type="molecule type" value="Genomic_DNA"/>
</dbReference>
<comment type="caution">
    <text evidence="9">The sequence shown here is derived from an EMBL/GenBank/DDBJ whole genome shotgun (WGS) entry which is preliminary data.</text>
</comment>
<gene>
    <name evidence="9" type="ORF">HK439_01200</name>
</gene>
<keyword evidence="4" id="KW-0802">TPR repeat</keyword>
<dbReference type="PRINTS" id="PR01021">
    <property type="entry name" value="OMPADOMAIN"/>
</dbReference>
<dbReference type="RefSeq" id="WP_190289545.1">
    <property type="nucleotide sequence ID" value="NZ_JABFCZ010000002.1"/>
</dbReference>
<evidence type="ECO:0000256" key="5">
    <source>
        <dbReference type="PROSITE-ProRule" id="PRU00473"/>
    </source>
</evidence>
<dbReference type="InterPro" id="IPR050330">
    <property type="entry name" value="Bact_OuterMem_StrucFunc"/>
</dbReference>
<dbReference type="SUPFAM" id="SSF48452">
    <property type="entry name" value="TPR-like"/>
    <property type="match status" value="1"/>
</dbReference>
<dbReference type="PROSITE" id="PS51123">
    <property type="entry name" value="OMPA_2"/>
    <property type="match status" value="1"/>
</dbReference>
<evidence type="ECO:0000256" key="2">
    <source>
        <dbReference type="ARBA" id="ARBA00023136"/>
    </source>
</evidence>
<protein>
    <submittedName>
        <fullName evidence="9">OmpA family protein</fullName>
    </submittedName>
</protein>
<accession>A0A926NR08</accession>
<keyword evidence="7" id="KW-0732">Signal</keyword>
<dbReference type="SMART" id="SM00320">
    <property type="entry name" value="WD40"/>
    <property type="match status" value="7"/>
</dbReference>
<comment type="subcellular location">
    <subcellularLocation>
        <location evidence="1">Cell outer membrane</location>
    </subcellularLocation>
</comment>
<evidence type="ECO:0000256" key="7">
    <source>
        <dbReference type="SAM" id="SignalP"/>
    </source>
</evidence>
<dbReference type="SUPFAM" id="SSF52129">
    <property type="entry name" value="Caspase-like"/>
    <property type="match status" value="1"/>
</dbReference>
<dbReference type="InterPro" id="IPR029030">
    <property type="entry name" value="Caspase-like_dom_sf"/>
</dbReference>
<dbReference type="InterPro" id="IPR001680">
    <property type="entry name" value="WD40_rpt"/>
</dbReference>
<dbReference type="GO" id="GO:0006508">
    <property type="term" value="P:proteolysis"/>
    <property type="evidence" value="ECO:0007669"/>
    <property type="project" value="InterPro"/>
</dbReference>
<dbReference type="Pfam" id="PF00691">
    <property type="entry name" value="OmpA"/>
    <property type="match status" value="1"/>
</dbReference>
<dbReference type="PROSITE" id="PS50293">
    <property type="entry name" value="TPR_REGION"/>
    <property type="match status" value="1"/>
</dbReference>
<dbReference type="Gene3D" id="3.40.50.1460">
    <property type="match status" value="1"/>
</dbReference>
<keyword evidence="3" id="KW-0998">Cell outer membrane</keyword>
<evidence type="ECO:0000256" key="4">
    <source>
        <dbReference type="PROSITE-ProRule" id="PRU00339"/>
    </source>
</evidence>
<dbReference type="InterPro" id="IPR036737">
    <property type="entry name" value="OmpA-like_sf"/>
</dbReference>
<dbReference type="SUPFAM" id="SSF50969">
    <property type="entry name" value="YVTN repeat-like/Quinoprotein amine dehydrogenase"/>
    <property type="match status" value="1"/>
</dbReference>
<evidence type="ECO:0000259" key="8">
    <source>
        <dbReference type="PROSITE" id="PS51123"/>
    </source>
</evidence>
<dbReference type="PROSITE" id="PS50005">
    <property type="entry name" value="TPR"/>
    <property type="match status" value="1"/>
</dbReference>
<feature type="signal peptide" evidence="7">
    <location>
        <begin position="1"/>
        <end position="21"/>
    </location>
</feature>
<dbReference type="GO" id="GO:0009279">
    <property type="term" value="C:cell outer membrane"/>
    <property type="evidence" value="ECO:0007669"/>
    <property type="project" value="UniProtKB-SubCell"/>
</dbReference>
<dbReference type="InterPro" id="IPR006664">
    <property type="entry name" value="OMP_bac"/>
</dbReference>
<evidence type="ECO:0000313" key="10">
    <source>
        <dbReference type="Proteomes" id="UP000598467"/>
    </source>
</evidence>
<dbReference type="PANTHER" id="PTHR30329">
    <property type="entry name" value="STATOR ELEMENT OF FLAGELLAR MOTOR COMPLEX"/>
    <property type="match status" value="1"/>
</dbReference>
<feature type="repeat" description="TPR" evidence="4">
    <location>
        <begin position="98"/>
        <end position="131"/>
    </location>
</feature>
<feature type="chain" id="PRO_5037781092" evidence="7">
    <location>
        <begin position="22"/>
        <end position="1625"/>
    </location>
</feature>
<dbReference type="GO" id="GO:0004197">
    <property type="term" value="F:cysteine-type endopeptidase activity"/>
    <property type="evidence" value="ECO:0007669"/>
    <property type="project" value="InterPro"/>
</dbReference>
<proteinExistence type="predicted"/>
<dbReference type="Proteomes" id="UP000598467">
    <property type="component" value="Unassembled WGS sequence"/>
</dbReference>
<feature type="region of interest" description="Disordered" evidence="6">
    <location>
        <begin position="536"/>
        <end position="560"/>
    </location>
</feature>
<dbReference type="PANTHER" id="PTHR30329:SF21">
    <property type="entry name" value="LIPOPROTEIN YIAD-RELATED"/>
    <property type="match status" value="1"/>
</dbReference>
<dbReference type="InterPro" id="IPR011990">
    <property type="entry name" value="TPR-like_helical_dom_sf"/>
</dbReference>
<keyword evidence="2 5" id="KW-0472">Membrane</keyword>
<dbReference type="CDD" id="cd07185">
    <property type="entry name" value="OmpA_C-like"/>
    <property type="match status" value="1"/>
</dbReference>
<dbReference type="Gene3D" id="1.25.40.10">
    <property type="entry name" value="Tetratricopeptide repeat domain"/>
    <property type="match status" value="2"/>
</dbReference>
<evidence type="ECO:0000313" key="9">
    <source>
        <dbReference type="EMBL" id="MBD1544864.1"/>
    </source>
</evidence>
<dbReference type="InterPro" id="IPR011600">
    <property type="entry name" value="Pept_C14_caspase"/>
</dbReference>
<dbReference type="Gene3D" id="2.130.10.10">
    <property type="entry name" value="YVTN repeat-like/Quinoprotein amine dehydrogenase"/>
    <property type="match status" value="2"/>
</dbReference>
<dbReference type="Gene3D" id="3.30.1330.60">
    <property type="entry name" value="OmpA-like domain"/>
    <property type="match status" value="1"/>
</dbReference>
<dbReference type="SUPFAM" id="SSF82171">
    <property type="entry name" value="DPP6 N-terminal domain-like"/>
    <property type="match status" value="1"/>
</dbReference>
<evidence type="ECO:0000256" key="6">
    <source>
        <dbReference type="SAM" id="MobiDB-lite"/>
    </source>
</evidence>
<dbReference type="PROSITE" id="PS01068">
    <property type="entry name" value="OMPA_1"/>
    <property type="match status" value="1"/>
</dbReference>
<name>A0A926NR08_9HYPH</name>
<dbReference type="InterPro" id="IPR011044">
    <property type="entry name" value="Quino_amine_DH_bsu"/>
</dbReference>
<dbReference type="InterPro" id="IPR015943">
    <property type="entry name" value="WD40/YVTN_repeat-like_dom_sf"/>
</dbReference>
<dbReference type="InterPro" id="IPR006690">
    <property type="entry name" value="OMPA-like_CS"/>
</dbReference>
<sequence length="1625" mass="182843">MLRSLFSALILLTFAIGPAHAQLVKRFQGKTLQQMVDISVNTPSRSEKVQIRSYLAKNFPNEPEGLFAQAWISDNNGAPAEDVIRLYERAVEAKPDFVSAMINLANAYTNAKRFDDSYALYEKAIKLDPVDPDVVRNTYFLFKNNFKDEERANRFLKEAEQTVRTAPYVFDFVRGIAQQSADNLEKAADFYESAMDKGGTFEVLERLTNIRLKLLEQEGASTRDRFQPLVRVIRYGEANSDAGALLYAAKTLDERFRSKRDALKYYEESYDIYPTAEAATDGFTVMANYAFDRSYNLLERASRDLPDSWKVRSYMSWANFNFRYEPDLAERYAREALDLAELQSDIKDAARWFGDFYEERGEYDKALAVYQKSIGGLFQDARRGVRADIIDNRIQAQDYDAAAAALADIEKYDNINAAWAALRHERLNAGRFLQNERQSFLRNNPFLKDWEQRFGASLTLAVEFESNSDVIRPETLPALDKAADALNAPGGDKYVFLIEGHTDSRGTDDINMPLSQRRADAVARYLHERHGLPMSRLRTAGYGPRQPIATNETESGRQHNRRVEIRPYGNVSEPEIAVSSVLDAKALTVSPDGRIGAMGYEPVQLWDLHQKVKIRDLYRGGWVRAFSPNGRYLAVSSNYTEISGDSTHAVYIYDTKTGNAVAQVINENDIDDLSWSPFSNAVAYTDRNGFLKIFDIRERRISNITRVGIGRMSGSVVWLRNGEQIVTSQAEGDSIKVWDAQDLSLMHEFPGVSWVHELGQSYDGHYLVAVDNQRVMSIWDTRTWNDPVQVRSPLIPDRIVSHPSKPWVLMNDTFDSSAGLALVDLSTGKILASREGEQDLGISFSPDGTQVMAGKGSEIRWYDTATLQPTDTMSGFAARPEGLSLDERNDLLLSRDDSGTYVWDLATGTRVHKLSTDTELGWSRLSEDGRVHLTVDKDNNIVVFDTDDFREEKRDRLDFAVSRMRIAGDYIAFAGKPDGPGKDTAETGIVEVRDRETLKRISRFEVPFVTDRLLYDKLYGTDFTGLAVSKEGLLTLSTRWKDGYGHGYTESRLTRVFDAKSGEELNVISSSKNVTGVGFDSEDGSLVRILQNNNFWYYYEARTGRYVRSSTIGTIYKHKLDDGRTIEWSYDVLRLGGHQVFFRGTLRDIAVHESKNLIVALTSANELVFFDLGKLERQLTIVIKNNDQWLAYAPTGEFAASLAGTDNVYWSLGDNYLPFDALKSRYERPHILQERLSRIMDHADVVDPVEPDKPKVDPDLFNVPYKVTLASAATDTLDADSYTLKLRVEKDTADLPDPEFEYKLNGRVVLKSRGFDEEPVYDGGEIVGIDRKFDLREGENIIEASLVYKDARVLTQHVEITRKVQKKKNAPVRSTTQLWYFGVGISDYEIKSQDLEYAHADALSLEKVFKSQEGTLYSKVNTRVLVNDQATERDIRVEMNDFLRQASAEDVIVIFLAGHGVQDNEQKLYLVTYDGDITRPYTGMQVDKFRDFLASRPINQKAVFLMDICHAGTAGPRRRGRVTAEDAVRELADGTGTIVVASSTGAQSSLEDASFGGGHGAFTAALLEGLAGKADDDAGDGNGYNSIQELISYTARRVPQITDGQQHPTIPLQENVLDFPMSAAN</sequence>
<evidence type="ECO:0000256" key="1">
    <source>
        <dbReference type="ARBA" id="ARBA00004442"/>
    </source>
</evidence>
<organism evidence="9 10">
    <name type="scientific">Roseibium aggregatum</name>
    <dbReference type="NCBI Taxonomy" id="187304"/>
    <lineage>
        <taxon>Bacteria</taxon>
        <taxon>Pseudomonadati</taxon>
        <taxon>Pseudomonadota</taxon>
        <taxon>Alphaproteobacteria</taxon>
        <taxon>Hyphomicrobiales</taxon>
        <taxon>Stappiaceae</taxon>
        <taxon>Roseibium</taxon>
    </lineage>
</organism>
<reference evidence="9" key="1">
    <citation type="submission" date="2020-05" db="EMBL/GenBank/DDBJ databases">
        <title>Identification of trans-AT polyketide cluster in two marine bacteria, producers of a novel glutaramide-containing polyketide sesbanimide D and analogs.</title>
        <authorList>
            <person name="Kacar D."/>
            <person name="Rodriguez P."/>
            <person name="Canedo L."/>
            <person name="Gonzalez E."/>
            <person name="Galan B."/>
            <person name="De La Calle F."/>
            <person name="Garcia J.L."/>
        </authorList>
    </citation>
    <scope>NUCLEOTIDE SEQUENCE</scope>
    <source>
        <strain evidence="9">PHM038</strain>
    </source>
</reference>
<dbReference type="InterPro" id="IPR006665">
    <property type="entry name" value="OmpA-like"/>
</dbReference>
<dbReference type="InterPro" id="IPR019734">
    <property type="entry name" value="TPR_rpt"/>
</dbReference>
<feature type="domain" description="OmpA-like" evidence="8">
    <location>
        <begin position="451"/>
        <end position="571"/>
    </location>
</feature>
<dbReference type="Pfam" id="PF00656">
    <property type="entry name" value="Peptidase_C14"/>
    <property type="match status" value="1"/>
</dbReference>
<dbReference type="SUPFAM" id="SSF103088">
    <property type="entry name" value="OmpA-like"/>
    <property type="match status" value="1"/>
</dbReference>
<dbReference type="SMART" id="SM00028">
    <property type="entry name" value="TPR"/>
    <property type="match status" value="2"/>
</dbReference>